<reference evidence="11 12" key="1">
    <citation type="journal article" date="2013" name="Mar. Genomics">
        <title>Expression of sulfatases in Rhodopirellula baltica and the diversity of sulfatases in the genus Rhodopirellula.</title>
        <authorList>
            <person name="Wegner C.E."/>
            <person name="Richter-Heitmann T."/>
            <person name="Klindworth A."/>
            <person name="Klockow C."/>
            <person name="Richter M."/>
            <person name="Achstetter T."/>
            <person name="Glockner F.O."/>
            <person name="Harder J."/>
        </authorList>
    </citation>
    <scope>NUCLEOTIDE SEQUENCE [LARGE SCALE GENOMIC DNA]</scope>
    <source>
        <strain evidence="11 12">SWK14</strain>
    </source>
</reference>
<keyword evidence="7 8" id="KW-0411">Iron-sulfur</keyword>
<dbReference type="HAMAP" id="MF_01865">
    <property type="entry name" value="MTTase_RimO"/>
    <property type="match status" value="1"/>
</dbReference>
<comment type="subcellular location">
    <subcellularLocation>
        <location evidence="8">Cytoplasm</location>
    </subcellularLocation>
</comment>
<dbReference type="InterPro" id="IPR007197">
    <property type="entry name" value="rSAM"/>
</dbReference>
<dbReference type="GO" id="GO:0103039">
    <property type="term" value="F:protein methylthiotransferase activity"/>
    <property type="evidence" value="ECO:0007669"/>
    <property type="project" value="UniProtKB-EC"/>
</dbReference>
<feature type="domain" description="MTTase N-terminal" evidence="9">
    <location>
        <begin position="31"/>
        <end position="147"/>
    </location>
</feature>
<dbReference type="GO" id="GO:0005829">
    <property type="term" value="C:cytosol"/>
    <property type="evidence" value="ECO:0007669"/>
    <property type="project" value="TreeGrafter"/>
</dbReference>
<dbReference type="InterPro" id="IPR038135">
    <property type="entry name" value="Methylthiotransferase_N_sf"/>
</dbReference>
<dbReference type="SUPFAM" id="SSF102114">
    <property type="entry name" value="Radical SAM enzymes"/>
    <property type="match status" value="1"/>
</dbReference>
<comment type="function">
    <text evidence="8">Catalyzes the methylthiolation of an aspartic acid residue of ribosomal protein uS12.</text>
</comment>
<evidence type="ECO:0000313" key="11">
    <source>
        <dbReference type="EMBL" id="ELP31216.1"/>
    </source>
</evidence>
<accession>L7CDP7</accession>
<sequence>MQLPILPQNNVTVATPGTDPMIDPETGKPRGRYAVVSLGCPKNLVDTEQMLGRLDADGYRMVDSVDGADFVVVNTCGFIDSARDESMAAIDEMLALKRDGKLRNVVVTGCLAERQQDKLLQARPDIDALVGVFGRNDIVSVVDELYSGLQEQRTIFKPAAVNPLSDAMRSAVTPRHFAYLKISEGCDRLCTFCAIPKMRGKHFSKPIEQIIDEAKRLGDSGVREVVIVAQDTTYYGMDRYGEPRLNQLLKELDKIESIDWIRLMYFYPMYIDDALIDTLASAKRIVPYIDMPLQHASDKMLKRMARKTTRALQTDIVQKLRSRIDSLVMRTTMITGFPGETEEDFVELMDFVQESRFENLGVFTYSIEEDTPAARLPNRVDPDVAARRRDDLMELQQQIAFDWNDSRVGGTEEVLIDAEMPEQDNVFIGRTRSEAPDVDGLIYVSQVDPDSPVEVGQIRPCEIVASQGYDLVAAAT</sequence>
<feature type="binding site" evidence="8">
    <location>
        <position position="40"/>
    </location>
    <ligand>
        <name>[4Fe-4S] cluster</name>
        <dbReference type="ChEBI" id="CHEBI:49883"/>
        <label>1</label>
    </ligand>
</feature>
<dbReference type="Proteomes" id="UP000010959">
    <property type="component" value="Unassembled WGS sequence"/>
</dbReference>
<dbReference type="PANTHER" id="PTHR43837">
    <property type="entry name" value="RIBOSOMAL PROTEIN S12 METHYLTHIOTRANSFERASE RIMO"/>
    <property type="match status" value="1"/>
</dbReference>
<keyword evidence="1 8" id="KW-0004">4Fe-4S</keyword>
<evidence type="ECO:0000256" key="4">
    <source>
        <dbReference type="ARBA" id="ARBA00022691"/>
    </source>
</evidence>
<evidence type="ECO:0000256" key="3">
    <source>
        <dbReference type="ARBA" id="ARBA00022679"/>
    </source>
</evidence>
<evidence type="ECO:0000256" key="6">
    <source>
        <dbReference type="ARBA" id="ARBA00023004"/>
    </source>
</evidence>
<feature type="domain" description="Radical SAM core" evidence="10">
    <location>
        <begin position="172"/>
        <end position="402"/>
    </location>
</feature>
<protein>
    <recommendedName>
        <fullName evidence="8">Ribosomal protein uS12 methylthiotransferase RimO</fullName>
        <shortName evidence="8">uS12 MTTase</shortName>
        <shortName evidence="8">uS12 methylthiotransferase</shortName>
        <ecNumber evidence="8">2.8.4.4</ecNumber>
    </recommendedName>
    <alternativeName>
        <fullName evidence="8">Ribosomal protein uS12 (aspartate-C(3))-methylthiotransferase</fullName>
    </alternativeName>
    <alternativeName>
        <fullName evidence="8">Ribosome maturation factor RimO</fullName>
    </alternativeName>
</protein>
<dbReference type="InterPro" id="IPR006638">
    <property type="entry name" value="Elp3/MiaA/NifB-like_rSAM"/>
</dbReference>
<dbReference type="Pfam" id="PF04055">
    <property type="entry name" value="Radical_SAM"/>
    <property type="match status" value="1"/>
</dbReference>
<feature type="binding site" evidence="8">
    <location>
        <position position="190"/>
    </location>
    <ligand>
        <name>[4Fe-4S] cluster</name>
        <dbReference type="ChEBI" id="CHEBI:49883"/>
        <label>2</label>
        <note>4Fe-4S-S-AdoMet</note>
    </ligand>
</feature>
<dbReference type="InterPro" id="IPR023404">
    <property type="entry name" value="rSAM_horseshoe"/>
</dbReference>
<dbReference type="SFLD" id="SFLDG01082">
    <property type="entry name" value="B12-binding_domain_containing"/>
    <property type="match status" value="1"/>
</dbReference>
<dbReference type="Pfam" id="PF00919">
    <property type="entry name" value="UPF0004"/>
    <property type="match status" value="1"/>
</dbReference>
<dbReference type="SMART" id="SM00729">
    <property type="entry name" value="Elp3"/>
    <property type="match status" value="1"/>
</dbReference>
<evidence type="ECO:0000256" key="2">
    <source>
        <dbReference type="ARBA" id="ARBA00022490"/>
    </source>
</evidence>
<dbReference type="NCBIfam" id="TIGR00089">
    <property type="entry name" value="MiaB/RimO family radical SAM methylthiotransferase"/>
    <property type="match status" value="1"/>
</dbReference>
<dbReference type="EC" id="2.8.4.4" evidence="8"/>
<dbReference type="InterPro" id="IPR013848">
    <property type="entry name" value="Methylthiotransferase_N"/>
</dbReference>
<dbReference type="InterPro" id="IPR012340">
    <property type="entry name" value="NA-bd_OB-fold"/>
</dbReference>
<dbReference type="SFLD" id="SFLDF00274">
    <property type="entry name" value="ribosomal_protein_S12_methylth"/>
    <property type="match status" value="1"/>
</dbReference>
<feature type="binding site" evidence="8">
    <location>
        <position position="193"/>
    </location>
    <ligand>
        <name>[4Fe-4S] cluster</name>
        <dbReference type="ChEBI" id="CHEBI:49883"/>
        <label>2</label>
        <note>4Fe-4S-S-AdoMet</note>
    </ligand>
</feature>
<keyword evidence="4 8" id="KW-0949">S-adenosyl-L-methionine</keyword>
<dbReference type="Gene3D" id="3.40.50.12160">
    <property type="entry name" value="Methylthiotransferase, N-terminal domain"/>
    <property type="match status" value="1"/>
</dbReference>
<comment type="catalytic activity">
    <reaction evidence="8">
        <text>L-aspartate(89)-[ribosomal protein uS12]-hydrogen + (sulfur carrier)-SH + AH2 + 2 S-adenosyl-L-methionine = 3-methylsulfanyl-L-aspartate(89)-[ribosomal protein uS12]-hydrogen + (sulfur carrier)-H + 5'-deoxyadenosine + L-methionine + A + S-adenosyl-L-homocysteine + 2 H(+)</text>
        <dbReference type="Rhea" id="RHEA:37087"/>
        <dbReference type="Rhea" id="RHEA-COMP:10460"/>
        <dbReference type="Rhea" id="RHEA-COMP:10461"/>
        <dbReference type="Rhea" id="RHEA-COMP:14737"/>
        <dbReference type="Rhea" id="RHEA-COMP:14739"/>
        <dbReference type="ChEBI" id="CHEBI:13193"/>
        <dbReference type="ChEBI" id="CHEBI:15378"/>
        <dbReference type="ChEBI" id="CHEBI:17319"/>
        <dbReference type="ChEBI" id="CHEBI:17499"/>
        <dbReference type="ChEBI" id="CHEBI:29917"/>
        <dbReference type="ChEBI" id="CHEBI:29961"/>
        <dbReference type="ChEBI" id="CHEBI:57844"/>
        <dbReference type="ChEBI" id="CHEBI:57856"/>
        <dbReference type="ChEBI" id="CHEBI:59789"/>
        <dbReference type="ChEBI" id="CHEBI:64428"/>
        <dbReference type="ChEBI" id="CHEBI:73599"/>
        <dbReference type="EC" id="2.8.4.4"/>
    </reaction>
</comment>
<evidence type="ECO:0000259" key="10">
    <source>
        <dbReference type="PROSITE" id="PS51918"/>
    </source>
</evidence>
<dbReference type="NCBIfam" id="TIGR01125">
    <property type="entry name" value="30S ribosomal protein S12 methylthiotransferase RimO"/>
    <property type="match status" value="1"/>
</dbReference>
<dbReference type="RefSeq" id="WP_007339611.1">
    <property type="nucleotide sequence ID" value="NZ_AMWG01000132.1"/>
</dbReference>
<evidence type="ECO:0000256" key="5">
    <source>
        <dbReference type="ARBA" id="ARBA00022723"/>
    </source>
</evidence>
<keyword evidence="5 8" id="KW-0479">Metal-binding</keyword>
<evidence type="ECO:0000313" key="12">
    <source>
        <dbReference type="Proteomes" id="UP000010959"/>
    </source>
</evidence>
<dbReference type="InterPro" id="IPR058240">
    <property type="entry name" value="rSAM_sf"/>
</dbReference>
<dbReference type="CDD" id="cd01335">
    <property type="entry name" value="Radical_SAM"/>
    <property type="match status" value="1"/>
</dbReference>
<keyword evidence="11" id="KW-0687">Ribonucleoprotein</keyword>
<keyword evidence="6 8" id="KW-0408">Iron</keyword>
<dbReference type="GO" id="GO:0051539">
    <property type="term" value="F:4 iron, 4 sulfur cluster binding"/>
    <property type="evidence" value="ECO:0007669"/>
    <property type="project" value="UniProtKB-UniRule"/>
</dbReference>
<dbReference type="SFLD" id="SFLDG01061">
    <property type="entry name" value="methylthiotransferase"/>
    <property type="match status" value="1"/>
</dbReference>
<dbReference type="GO" id="GO:0005840">
    <property type="term" value="C:ribosome"/>
    <property type="evidence" value="ECO:0007669"/>
    <property type="project" value="UniProtKB-KW"/>
</dbReference>
<dbReference type="SFLD" id="SFLDS00029">
    <property type="entry name" value="Radical_SAM"/>
    <property type="match status" value="1"/>
</dbReference>
<dbReference type="GO" id="GO:0006400">
    <property type="term" value="P:tRNA modification"/>
    <property type="evidence" value="ECO:0007669"/>
    <property type="project" value="InterPro"/>
</dbReference>
<dbReference type="PANTHER" id="PTHR43837:SF1">
    <property type="entry name" value="RIBOSOMAL PROTEIN US12 METHYLTHIOTRANSFERASE RIMO"/>
    <property type="match status" value="1"/>
</dbReference>
<dbReference type="Gene3D" id="3.80.30.20">
    <property type="entry name" value="tm_1862 like domain"/>
    <property type="match status" value="1"/>
</dbReference>
<dbReference type="GO" id="GO:0035599">
    <property type="term" value="F:aspartic acid methylthiotransferase activity"/>
    <property type="evidence" value="ECO:0007669"/>
    <property type="project" value="TreeGrafter"/>
</dbReference>
<evidence type="ECO:0000256" key="7">
    <source>
        <dbReference type="ARBA" id="ARBA00023014"/>
    </source>
</evidence>
<feature type="binding site" evidence="8">
    <location>
        <position position="186"/>
    </location>
    <ligand>
        <name>[4Fe-4S] cluster</name>
        <dbReference type="ChEBI" id="CHEBI:49883"/>
        <label>2</label>
        <note>4Fe-4S-S-AdoMet</note>
    </ligand>
</feature>
<dbReference type="InterPro" id="IPR005839">
    <property type="entry name" value="Methylthiotransferase"/>
</dbReference>
<dbReference type="Gene3D" id="2.40.50.140">
    <property type="entry name" value="Nucleic acid-binding proteins"/>
    <property type="match status" value="1"/>
</dbReference>
<dbReference type="EMBL" id="AMWG01000132">
    <property type="protein sequence ID" value="ELP31216.1"/>
    <property type="molecule type" value="Genomic_DNA"/>
</dbReference>
<dbReference type="PROSITE" id="PS51918">
    <property type="entry name" value="RADICAL_SAM"/>
    <property type="match status" value="1"/>
</dbReference>
<dbReference type="FunFam" id="3.80.30.20:FF:000001">
    <property type="entry name" value="tRNA-2-methylthio-N(6)-dimethylallyladenosine synthase 2"/>
    <property type="match status" value="1"/>
</dbReference>
<keyword evidence="2 8" id="KW-0963">Cytoplasm</keyword>
<dbReference type="PROSITE" id="PS51449">
    <property type="entry name" value="MTTASE_N"/>
    <property type="match status" value="1"/>
</dbReference>
<comment type="caution">
    <text evidence="11">The sequence shown here is derived from an EMBL/GenBank/DDBJ whole genome shotgun (WGS) entry which is preliminary data.</text>
</comment>
<dbReference type="Pfam" id="PF18693">
    <property type="entry name" value="TRAM_2"/>
    <property type="match status" value="1"/>
</dbReference>
<keyword evidence="11" id="KW-0689">Ribosomal protein</keyword>
<gene>
    <name evidence="8" type="primary">rimO</name>
    <name evidence="11" type="ORF">RBSWK_04954</name>
</gene>
<evidence type="ECO:0000256" key="1">
    <source>
        <dbReference type="ARBA" id="ARBA00022485"/>
    </source>
</evidence>
<dbReference type="InterPro" id="IPR020612">
    <property type="entry name" value="Methylthiotransferase_CS"/>
</dbReference>
<feature type="binding site" evidence="8">
    <location>
        <position position="110"/>
    </location>
    <ligand>
        <name>[4Fe-4S] cluster</name>
        <dbReference type="ChEBI" id="CHEBI:49883"/>
        <label>1</label>
    </ligand>
</feature>
<proteinExistence type="inferred from homology"/>
<dbReference type="GO" id="GO:0046872">
    <property type="term" value="F:metal ion binding"/>
    <property type="evidence" value="ECO:0007669"/>
    <property type="project" value="UniProtKB-KW"/>
</dbReference>
<dbReference type="AlphaFoldDB" id="L7CDP7"/>
<feature type="binding site" evidence="8">
    <location>
        <position position="76"/>
    </location>
    <ligand>
        <name>[4Fe-4S] cluster</name>
        <dbReference type="ChEBI" id="CHEBI:49883"/>
        <label>1</label>
    </ligand>
</feature>
<dbReference type="PROSITE" id="PS01278">
    <property type="entry name" value="MTTASE_RADICAL"/>
    <property type="match status" value="1"/>
</dbReference>
<evidence type="ECO:0000259" key="9">
    <source>
        <dbReference type="PROSITE" id="PS51449"/>
    </source>
</evidence>
<comment type="similarity">
    <text evidence="8">Belongs to the methylthiotransferase family. RimO subfamily.</text>
</comment>
<organism evidence="11 12">
    <name type="scientific">Rhodopirellula baltica SWK14</name>
    <dbReference type="NCBI Taxonomy" id="993516"/>
    <lineage>
        <taxon>Bacteria</taxon>
        <taxon>Pseudomonadati</taxon>
        <taxon>Planctomycetota</taxon>
        <taxon>Planctomycetia</taxon>
        <taxon>Pirellulales</taxon>
        <taxon>Pirellulaceae</taxon>
        <taxon>Rhodopirellula</taxon>
    </lineage>
</organism>
<dbReference type="InterPro" id="IPR002792">
    <property type="entry name" value="TRAM_dom"/>
</dbReference>
<name>L7CDP7_RHOBT</name>
<evidence type="ECO:0000256" key="8">
    <source>
        <dbReference type="HAMAP-Rule" id="MF_01865"/>
    </source>
</evidence>
<comment type="cofactor">
    <cofactor evidence="8">
        <name>[4Fe-4S] cluster</name>
        <dbReference type="ChEBI" id="CHEBI:49883"/>
    </cofactor>
    <text evidence="8">Binds 2 [4Fe-4S] clusters. One cluster is coordinated with 3 cysteines and an exchangeable S-adenosyl-L-methionine.</text>
</comment>
<dbReference type="PATRIC" id="fig|993516.3.peg.5293"/>
<dbReference type="InterPro" id="IPR005840">
    <property type="entry name" value="Ribosomal_uS12_MeSTrfase_RimO"/>
</dbReference>
<keyword evidence="3 8" id="KW-0808">Transferase</keyword>